<evidence type="ECO:0000313" key="5">
    <source>
        <dbReference type="EMBL" id="KAK3371787.1"/>
    </source>
</evidence>
<dbReference type="Pfam" id="PF25173">
    <property type="entry name" value="Beta-prop_WDR3_1st"/>
    <property type="match status" value="1"/>
</dbReference>
<keyword evidence="1 3" id="KW-0853">WD repeat</keyword>
<gene>
    <name evidence="5" type="ORF">B0T24DRAFT_579249</name>
</gene>
<dbReference type="Gene3D" id="3.40.50.300">
    <property type="entry name" value="P-loop containing nucleotide triphosphate hydrolases"/>
    <property type="match status" value="1"/>
</dbReference>
<evidence type="ECO:0000256" key="3">
    <source>
        <dbReference type="PROSITE-ProRule" id="PRU00221"/>
    </source>
</evidence>
<dbReference type="PROSITE" id="PS50082">
    <property type="entry name" value="WD_REPEATS_2"/>
    <property type="match status" value="12"/>
</dbReference>
<dbReference type="InterPro" id="IPR051510">
    <property type="entry name" value="SKI8"/>
</dbReference>
<keyword evidence="2" id="KW-0677">Repeat</keyword>
<organism evidence="5 6">
    <name type="scientific">Lasiosphaeria ovina</name>
    <dbReference type="NCBI Taxonomy" id="92902"/>
    <lineage>
        <taxon>Eukaryota</taxon>
        <taxon>Fungi</taxon>
        <taxon>Dikarya</taxon>
        <taxon>Ascomycota</taxon>
        <taxon>Pezizomycotina</taxon>
        <taxon>Sordariomycetes</taxon>
        <taxon>Sordariomycetidae</taxon>
        <taxon>Sordariales</taxon>
        <taxon>Lasiosphaeriaceae</taxon>
        <taxon>Lasiosphaeria</taxon>
    </lineage>
</organism>
<evidence type="ECO:0000259" key="4">
    <source>
        <dbReference type="PROSITE" id="PS50837"/>
    </source>
</evidence>
<dbReference type="FunFam" id="3.40.50.300:FF:001638">
    <property type="entry name" value="NACHT and WD40 domain protein"/>
    <property type="match status" value="1"/>
</dbReference>
<dbReference type="PRINTS" id="PR00320">
    <property type="entry name" value="GPROTEINBRPT"/>
</dbReference>
<evidence type="ECO:0000256" key="2">
    <source>
        <dbReference type="ARBA" id="ARBA00022737"/>
    </source>
</evidence>
<dbReference type="InterPro" id="IPR020472">
    <property type="entry name" value="WD40_PAC1"/>
</dbReference>
<dbReference type="PROSITE" id="PS50294">
    <property type="entry name" value="WD_REPEATS_REGION"/>
    <property type="match status" value="12"/>
</dbReference>
<dbReference type="EMBL" id="JAULSN010000005">
    <property type="protein sequence ID" value="KAK3371787.1"/>
    <property type="molecule type" value="Genomic_DNA"/>
</dbReference>
<dbReference type="Gene3D" id="2.130.10.10">
    <property type="entry name" value="YVTN repeat-like/Quinoprotein amine dehydrogenase"/>
    <property type="match status" value="6"/>
</dbReference>
<feature type="repeat" description="WD" evidence="3">
    <location>
        <begin position="782"/>
        <end position="815"/>
    </location>
</feature>
<feature type="repeat" description="WD" evidence="3">
    <location>
        <begin position="908"/>
        <end position="949"/>
    </location>
</feature>
<evidence type="ECO:0000313" key="6">
    <source>
        <dbReference type="Proteomes" id="UP001287356"/>
    </source>
</evidence>
<dbReference type="FunFam" id="2.130.10.10:FF:000228">
    <property type="entry name" value="COMPASS-like H3K4 histone methylase component WDR5A"/>
    <property type="match status" value="2"/>
</dbReference>
<accession>A0AAE0N5Q3</accession>
<dbReference type="InterPro" id="IPR027417">
    <property type="entry name" value="P-loop_NTPase"/>
</dbReference>
<feature type="repeat" description="WD" evidence="3">
    <location>
        <begin position="656"/>
        <end position="697"/>
    </location>
</feature>
<dbReference type="PROSITE" id="PS50837">
    <property type="entry name" value="NACHT"/>
    <property type="match status" value="1"/>
</dbReference>
<dbReference type="SUPFAM" id="SSF50978">
    <property type="entry name" value="WD40 repeat-like"/>
    <property type="match status" value="1"/>
</dbReference>
<dbReference type="SUPFAM" id="SSF52540">
    <property type="entry name" value="P-loop containing nucleoside triphosphate hydrolases"/>
    <property type="match status" value="1"/>
</dbReference>
<comment type="caution">
    <text evidence="5">The sequence shown here is derived from an EMBL/GenBank/DDBJ whole genome shotgun (WGS) entry which is preliminary data.</text>
</comment>
<proteinExistence type="predicted"/>
<reference evidence="5" key="2">
    <citation type="submission" date="2023-06" db="EMBL/GenBank/DDBJ databases">
        <authorList>
            <consortium name="Lawrence Berkeley National Laboratory"/>
            <person name="Haridas S."/>
            <person name="Hensen N."/>
            <person name="Bonometti L."/>
            <person name="Westerberg I."/>
            <person name="Brannstrom I.O."/>
            <person name="Guillou S."/>
            <person name="Cros-Aarteil S."/>
            <person name="Calhoun S."/>
            <person name="Kuo A."/>
            <person name="Mondo S."/>
            <person name="Pangilinan J."/>
            <person name="Riley R."/>
            <person name="Labutti K."/>
            <person name="Andreopoulos B."/>
            <person name="Lipzen A."/>
            <person name="Chen C."/>
            <person name="Yanf M."/>
            <person name="Daum C."/>
            <person name="Ng V."/>
            <person name="Clum A."/>
            <person name="Steindorff A."/>
            <person name="Ohm R."/>
            <person name="Martin F."/>
            <person name="Silar P."/>
            <person name="Natvig D."/>
            <person name="Lalanne C."/>
            <person name="Gautier V."/>
            <person name="Ament-Velasquez S.L."/>
            <person name="Kruys A."/>
            <person name="Hutchinson M.I."/>
            <person name="Powell A.J."/>
            <person name="Barry K."/>
            <person name="Miller A.N."/>
            <person name="Grigoriev I.V."/>
            <person name="Debuchy R."/>
            <person name="Gladieux P."/>
            <person name="Thoren M.H."/>
            <person name="Johannesson H."/>
        </authorList>
    </citation>
    <scope>NUCLEOTIDE SEQUENCE</scope>
    <source>
        <strain evidence="5">CBS 958.72</strain>
    </source>
</reference>
<feature type="repeat" description="WD" evidence="3">
    <location>
        <begin position="614"/>
        <end position="655"/>
    </location>
</feature>
<dbReference type="PANTHER" id="PTHR44090">
    <property type="entry name" value="WD REPEAT-CONTAINING PROTEIN 61"/>
    <property type="match status" value="1"/>
</dbReference>
<dbReference type="InterPro" id="IPR007111">
    <property type="entry name" value="NACHT_NTPase"/>
</dbReference>
<feature type="repeat" description="WD" evidence="3">
    <location>
        <begin position="1034"/>
        <end position="1075"/>
    </location>
</feature>
<dbReference type="CDD" id="cd00200">
    <property type="entry name" value="WD40"/>
    <property type="match status" value="2"/>
</dbReference>
<dbReference type="AlphaFoldDB" id="A0AAE0N5Q3"/>
<dbReference type="GO" id="GO:0035097">
    <property type="term" value="C:histone methyltransferase complex"/>
    <property type="evidence" value="ECO:0007669"/>
    <property type="project" value="UniProtKB-ARBA"/>
</dbReference>
<dbReference type="InterPro" id="IPR019775">
    <property type="entry name" value="WD40_repeat_CS"/>
</dbReference>
<name>A0AAE0N5Q3_9PEZI</name>
<evidence type="ECO:0000256" key="1">
    <source>
        <dbReference type="ARBA" id="ARBA00022574"/>
    </source>
</evidence>
<feature type="repeat" description="WD" evidence="3">
    <location>
        <begin position="698"/>
        <end position="739"/>
    </location>
</feature>
<feature type="repeat" description="WD" evidence="3">
    <location>
        <begin position="992"/>
        <end position="1033"/>
    </location>
</feature>
<dbReference type="PANTHER" id="PTHR44090:SF1">
    <property type="entry name" value="SUPERKILLER COMPLEX PROTEIN 8"/>
    <property type="match status" value="1"/>
</dbReference>
<dbReference type="GO" id="GO:0016593">
    <property type="term" value="C:Cdc73/Paf1 complex"/>
    <property type="evidence" value="ECO:0007669"/>
    <property type="project" value="TreeGrafter"/>
</dbReference>
<dbReference type="InterPro" id="IPR015943">
    <property type="entry name" value="WD40/YVTN_repeat-like_dom_sf"/>
</dbReference>
<protein>
    <recommendedName>
        <fullName evidence="4">NACHT domain-containing protein</fullName>
    </recommendedName>
</protein>
<feature type="repeat" description="WD" evidence="3">
    <location>
        <begin position="824"/>
        <end position="865"/>
    </location>
</feature>
<feature type="domain" description="NACHT" evidence="4">
    <location>
        <begin position="80"/>
        <end position="239"/>
    </location>
</feature>
<dbReference type="SUPFAM" id="SSF50998">
    <property type="entry name" value="Quinoprotein alcohol dehydrogenase-like"/>
    <property type="match status" value="1"/>
</dbReference>
<reference evidence="5" key="1">
    <citation type="journal article" date="2023" name="Mol. Phylogenet. Evol.">
        <title>Genome-scale phylogeny and comparative genomics of the fungal order Sordariales.</title>
        <authorList>
            <person name="Hensen N."/>
            <person name="Bonometti L."/>
            <person name="Westerberg I."/>
            <person name="Brannstrom I.O."/>
            <person name="Guillou S."/>
            <person name="Cros-Aarteil S."/>
            <person name="Calhoun S."/>
            <person name="Haridas S."/>
            <person name="Kuo A."/>
            <person name="Mondo S."/>
            <person name="Pangilinan J."/>
            <person name="Riley R."/>
            <person name="LaButti K."/>
            <person name="Andreopoulos B."/>
            <person name="Lipzen A."/>
            <person name="Chen C."/>
            <person name="Yan M."/>
            <person name="Daum C."/>
            <person name="Ng V."/>
            <person name="Clum A."/>
            <person name="Steindorff A."/>
            <person name="Ohm R.A."/>
            <person name="Martin F."/>
            <person name="Silar P."/>
            <person name="Natvig D.O."/>
            <person name="Lalanne C."/>
            <person name="Gautier V."/>
            <person name="Ament-Velasquez S.L."/>
            <person name="Kruys A."/>
            <person name="Hutchinson M.I."/>
            <person name="Powell A.J."/>
            <person name="Barry K."/>
            <person name="Miller A.N."/>
            <person name="Grigoriev I.V."/>
            <person name="Debuchy R."/>
            <person name="Gladieux P."/>
            <person name="Hiltunen Thoren M."/>
            <person name="Johannesson H."/>
        </authorList>
    </citation>
    <scope>NUCLEOTIDE SEQUENCE</scope>
    <source>
        <strain evidence="5">CBS 958.72</strain>
    </source>
</reference>
<dbReference type="SMART" id="SM00320">
    <property type="entry name" value="WD40"/>
    <property type="match status" value="12"/>
</dbReference>
<sequence length="1242" mass="136934">MQNLLSVAQEQVHAIKDQTSQQEKIHHDAEDNKCLRDLHVTDPHLDKIRIEQTKGNILPHSCWILDHTNFRQWREDPSRQLLWIRGNPGKGKTMLVSGIINTLHDTKKMADSESDELLSYFFCQATNNQINSATSVLRGLIWLLVNQQPSLIQHVRKEYDRVGKDLFEGTNSWVALTVIFQNVLSDASLVHTYLVVDALDECVVELPKLLDLISRSLSFPTRVKWLLSSRNEPGIEQKLDKHAQINLELEENAKYVSRTVDRYIDHRLSEITSLADDIDLRGLVRGILHQKANGTFLWVALVVQELAEAKGWEVLKVAKQLPSGLYGLYDRMLGQIQGLRRNSELCYLVLATAVATYRPLHLEEIGVLSGLPSEIHEFPEHIHQVVKLCGSFLTIQDNQVYLVHQSAKDYLVAKAEKAYAMLFPFGIANIHRAIFTRSLERMSCTLKRDMYNLGRPGCPIDDARPSGPDPLAAVRYSCVYWVDHLCDSKEAGQDPNLEDGSTVYTFLSKKFLYWLEALSLLRSVSEGVVATRKLNELFTHSSDQQLTGLVRDMLRFILSHRLPIETAPLQTYASALVFSPVNSVVRKLFEVEEPSWITVKPKVEDHWSACLQTLEGHDDTVDSVAFSPDGKQLASGSDDKTVRLWDIASGICLQTLEGHTDEVISVAFSPDGKQLASGSSDKTVRLWDIASGVCLQTLEGHTDEVNSVAFSPDGKQLASGSDDKTVRLWDIASGVCLQTLEGHTDEVNSVAFSPDGKQLASGSSDETVRLWDIASGICLQTLEGHTNEVNSVAFSPDGKQLASGSDDETVRLWDIALGVCLQMLEGHRHWVNSVAFSPDGKQLASGSDDETVRLWDIASGICLQALEGHTNEVNSAAFSPDGKQLASGSDDETVRLWDIASGIYLQTLEGHTDEVNSVAFSPDGKQLASGSDDETVRLWDIASGICLQTLEGHTDEVNSVAFSPDGKQLASGSDDETVRLWDIASGIYLQTLEGHTDEVNSVAFSPDGKQLASGSNDKTVRLWDIASGICLQTLEGHYGWINSVAFSPDGKQLASGSNDKTVRLWGIASSICLQTLQGHRHRINSVAFSPDGKQLASSSFDSTVRLWDTASGTCLQIIPVSGLPSSLSFDADFRLSSNLGLIDLDLSLLSVKAGKQGSTDLDLDDAQGQAQGTQLLPEPCWSVCGVEDHWIMRGGERLLWLPPNWRPDLAQWNNPVMSFMGRTLSIGCESGRVLIIGFAHDA</sequence>
<feature type="repeat" description="WD" evidence="3">
    <location>
        <begin position="1076"/>
        <end position="1117"/>
    </location>
</feature>
<dbReference type="Pfam" id="PF00400">
    <property type="entry name" value="WD40"/>
    <property type="match status" value="7"/>
</dbReference>
<feature type="repeat" description="WD" evidence="3">
    <location>
        <begin position="866"/>
        <end position="907"/>
    </location>
</feature>
<keyword evidence="6" id="KW-1185">Reference proteome</keyword>
<dbReference type="InterPro" id="IPR056884">
    <property type="entry name" value="NPHP3-like_N"/>
</dbReference>
<feature type="repeat" description="WD" evidence="3">
    <location>
        <begin position="740"/>
        <end position="781"/>
    </location>
</feature>
<dbReference type="InterPro" id="IPR036322">
    <property type="entry name" value="WD40_repeat_dom_sf"/>
</dbReference>
<dbReference type="InterPro" id="IPR001680">
    <property type="entry name" value="WD40_rpt"/>
</dbReference>
<dbReference type="Proteomes" id="UP001287356">
    <property type="component" value="Unassembled WGS sequence"/>
</dbReference>
<dbReference type="Pfam" id="PF24883">
    <property type="entry name" value="NPHP3_N"/>
    <property type="match status" value="1"/>
</dbReference>
<dbReference type="InterPro" id="IPR011047">
    <property type="entry name" value="Quinoprotein_ADH-like_sf"/>
</dbReference>
<dbReference type="PROSITE" id="PS00678">
    <property type="entry name" value="WD_REPEATS_1"/>
    <property type="match status" value="11"/>
</dbReference>
<feature type="repeat" description="WD" evidence="3">
    <location>
        <begin position="950"/>
        <end position="991"/>
    </location>
</feature>